<dbReference type="Proteomes" id="UP000029981">
    <property type="component" value="Chromosome 1"/>
</dbReference>
<dbReference type="OrthoDB" id="624345at2759"/>
<dbReference type="AlphaFoldDB" id="A0A0A0LS54"/>
<dbReference type="PROSITE" id="PS50097">
    <property type="entry name" value="BTB"/>
    <property type="match status" value="1"/>
</dbReference>
<reference evidence="7 8" key="2">
    <citation type="journal article" date="2009" name="PLoS ONE">
        <title>An integrated genetic and cytogenetic map of the cucumber genome.</title>
        <authorList>
            <person name="Ren Y."/>
            <person name="Zhang Z."/>
            <person name="Liu J."/>
            <person name="Staub J.E."/>
            <person name="Han Y."/>
            <person name="Cheng Z."/>
            <person name="Li X."/>
            <person name="Lu J."/>
            <person name="Miao H."/>
            <person name="Kang H."/>
            <person name="Xie B."/>
            <person name="Gu X."/>
            <person name="Wang X."/>
            <person name="Du Y."/>
            <person name="Jin W."/>
            <person name="Huang S."/>
        </authorList>
    </citation>
    <scope>NUCLEOTIDE SEQUENCE [LARGE SCALE GENOMIC DNA]</scope>
    <source>
        <strain evidence="8">cv. 9930</strain>
    </source>
</reference>
<reference evidence="7 8" key="1">
    <citation type="journal article" date="2009" name="Nat. Genet.">
        <title>The genome of the cucumber, Cucumis sativus L.</title>
        <authorList>
            <person name="Huang S."/>
            <person name="Li R."/>
            <person name="Zhang Z."/>
            <person name="Li L."/>
            <person name="Gu X."/>
            <person name="Fan W."/>
            <person name="Lucas W.J."/>
            <person name="Wang X."/>
            <person name="Xie B."/>
            <person name="Ni P."/>
            <person name="Ren Y."/>
            <person name="Zhu H."/>
            <person name="Li J."/>
            <person name="Lin K."/>
            <person name="Jin W."/>
            <person name="Fei Z."/>
            <person name="Li G."/>
            <person name="Staub J."/>
            <person name="Kilian A."/>
            <person name="van der Vossen E.A."/>
            <person name="Wu Y."/>
            <person name="Guo J."/>
            <person name="He J."/>
            <person name="Jia Z."/>
            <person name="Ren Y."/>
            <person name="Tian G."/>
            <person name="Lu Y."/>
            <person name="Ruan J."/>
            <person name="Qian W."/>
            <person name="Wang M."/>
            <person name="Huang Q."/>
            <person name="Li B."/>
            <person name="Xuan Z."/>
            <person name="Cao J."/>
            <person name="Asan"/>
            <person name="Wu Z."/>
            <person name="Zhang J."/>
            <person name="Cai Q."/>
            <person name="Bai Y."/>
            <person name="Zhao B."/>
            <person name="Han Y."/>
            <person name="Li Y."/>
            <person name="Li X."/>
            <person name="Wang S."/>
            <person name="Shi Q."/>
            <person name="Liu S."/>
            <person name="Cho W.K."/>
            <person name="Kim J.Y."/>
            <person name="Xu Y."/>
            <person name="Heller-Uszynska K."/>
            <person name="Miao H."/>
            <person name="Cheng Z."/>
            <person name="Zhang S."/>
            <person name="Wu J."/>
            <person name="Yang Y."/>
            <person name="Kang H."/>
            <person name="Li M."/>
            <person name="Liang H."/>
            <person name="Ren X."/>
            <person name="Shi Z."/>
            <person name="Wen M."/>
            <person name="Jian M."/>
            <person name="Yang H."/>
            <person name="Zhang G."/>
            <person name="Yang Z."/>
            <person name="Chen R."/>
            <person name="Liu S."/>
            <person name="Li J."/>
            <person name="Ma L."/>
            <person name="Liu H."/>
            <person name="Zhou Y."/>
            <person name="Zhao J."/>
            <person name="Fang X."/>
            <person name="Li G."/>
            <person name="Fang L."/>
            <person name="Li Y."/>
            <person name="Liu D."/>
            <person name="Zheng H."/>
            <person name="Zhang Y."/>
            <person name="Qin N."/>
            <person name="Li Z."/>
            <person name="Yang G."/>
            <person name="Yang S."/>
            <person name="Bolund L."/>
            <person name="Kristiansen K."/>
            <person name="Zheng H."/>
            <person name="Li S."/>
            <person name="Zhang X."/>
            <person name="Yang H."/>
            <person name="Wang J."/>
            <person name="Sun R."/>
            <person name="Zhang B."/>
            <person name="Jiang S."/>
            <person name="Wang J."/>
            <person name="Du Y."/>
            <person name="Li S."/>
        </authorList>
    </citation>
    <scope>NUCLEOTIDE SEQUENCE [LARGE SCALE GENOMIC DNA]</scope>
    <source>
        <strain evidence="8">cv. 9930</strain>
    </source>
</reference>
<dbReference type="GO" id="GO:0016567">
    <property type="term" value="P:protein ubiquitination"/>
    <property type="evidence" value="ECO:0007669"/>
    <property type="project" value="UniProtKB-UniPathway"/>
</dbReference>
<accession>A0A0A0LS54</accession>
<dbReference type="Pfam" id="PF03000">
    <property type="entry name" value="NPH3"/>
    <property type="match status" value="1"/>
</dbReference>
<protein>
    <recommendedName>
        <fullName evidence="9">NPH3 domain-containing protein</fullName>
    </recommendedName>
</protein>
<feature type="compositionally biased region" description="Basic and acidic residues" evidence="4">
    <location>
        <begin position="470"/>
        <end position="491"/>
    </location>
</feature>
<gene>
    <name evidence="7" type="ORF">Csa_1G066520</name>
</gene>
<evidence type="ECO:0000313" key="8">
    <source>
        <dbReference type="Proteomes" id="UP000029981"/>
    </source>
</evidence>
<dbReference type="STRING" id="3659.A0A0A0LS54"/>
<dbReference type="Gene3D" id="3.30.710.10">
    <property type="entry name" value="Potassium Channel Kv1.1, Chain A"/>
    <property type="match status" value="1"/>
</dbReference>
<name>A0A0A0LS54_CUCSA</name>
<dbReference type="PANTHER" id="PTHR32370">
    <property type="entry name" value="OS12G0117600 PROTEIN"/>
    <property type="match status" value="1"/>
</dbReference>
<proteinExistence type="inferred from homology"/>
<dbReference type="eggNOG" id="ENOG502QW1N">
    <property type="taxonomic scope" value="Eukaryota"/>
</dbReference>
<dbReference type="EMBL" id="CM002922">
    <property type="protein sequence ID" value="KGN64583.1"/>
    <property type="molecule type" value="Genomic_DNA"/>
</dbReference>
<evidence type="ECO:0000256" key="2">
    <source>
        <dbReference type="ARBA" id="ARBA00022786"/>
    </source>
</evidence>
<evidence type="ECO:0000259" key="5">
    <source>
        <dbReference type="PROSITE" id="PS50097"/>
    </source>
</evidence>
<reference evidence="7 8" key="4">
    <citation type="journal article" date="2011" name="BMC Genomics">
        <title>RNA-Seq improves annotation of protein-coding genes in the cucumber genome.</title>
        <authorList>
            <person name="Li Z."/>
            <person name="Zhang Z."/>
            <person name="Yan P."/>
            <person name="Huang S."/>
            <person name="Fei Z."/>
            <person name="Lin K."/>
        </authorList>
    </citation>
    <scope>NUCLEOTIDE SEQUENCE [LARGE SCALE GENOMIC DNA]</scope>
    <source>
        <strain evidence="8">cv. 9930</strain>
    </source>
</reference>
<feature type="domain" description="NPH3" evidence="6">
    <location>
        <begin position="189"/>
        <end position="441"/>
    </location>
</feature>
<organism evidence="7 8">
    <name type="scientific">Cucumis sativus</name>
    <name type="common">Cucumber</name>
    <dbReference type="NCBI Taxonomy" id="3659"/>
    <lineage>
        <taxon>Eukaryota</taxon>
        <taxon>Viridiplantae</taxon>
        <taxon>Streptophyta</taxon>
        <taxon>Embryophyta</taxon>
        <taxon>Tracheophyta</taxon>
        <taxon>Spermatophyta</taxon>
        <taxon>Magnoliopsida</taxon>
        <taxon>eudicotyledons</taxon>
        <taxon>Gunneridae</taxon>
        <taxon>Pentapetalae</taxon>
        <taxon>rosids</taxon>
        <taxon>fabids</taxon>
        <taxon>Cucurbitales</taxon>
        <taxon>Cucurbitaceae</taxon>
        <taxon>Benincaseae</taxon>
        <taxon>Cucumis</taxon>
    </lineage>
</organism>
<feature type="domain" description="BTB" evidence="5">
    <location>
        <begin position="5"/>
        <end position="69"/>
    </location>
</feature>
<sequence>MGVCCDLEVDVNGEATFLVDKRIILSFSGRLRKLIRTTTDVSRGLKIVLHGFPGGPEGFEQIARFCYNGGRVEITPSNIILLHYAARFLELECPTDSAETHLIAETKKLLQGLNFWSWPELLLALKQYQICASIRKDSSLVKKLLDSLISRLGFTSYESTCSSFSTSTSFRYSYDTRSHDSSSKFTRTTWWFQDLVFLNIDLIHKLIKMMVSHNFDHKIISKFLFFYRKSRPCHSEPAQQRRITQGVINLLCLLDHQNSFSCDGLFDIYQVGLSLKISRKSKHKLEVLMGSQLDQVTVSHLLIPAPRGKDYVYDVNLVLRLLKFFQIESKLFLFQLCNFGKVTKLIDSYLMEVAPDSHLKASKFSALAMAMSHSRESHDKLYQAIDLYFQVHVELCEDEKIRICSALNYSKLSNETLKHLAQNPKFPCRRAIKSRISKQDSPIDLFCHTMISKVLRETPFGCTSNGNAGKRRDESHESKSHIIREKSKCVF</sequence>
<comment type="similarity">
    <text evidence="3">Belongs to the NPH3 family.</text>
</comment>
<evidence type="ECO:0000259" key="6">
    <source>
        <dbReference type="PROSITE" id="PS51649"/>
    </source>
</evidence>
<evidence type="ECO:0008006" key="9">
    <source>
        <dbReference type="Google" id="ProtNLM"/>
    </source>
</evidence>
<dbReference type="PROSITE" id="PS51649">
    <property type="entry name" value="NPH3"/>
    <property type="match status" value="1"/>
</dbReference>
<evidence type="ECO:0000256" key="1">
    <source>
        <dbReference type="ARBA" id="ARBA00004906"/>
    </source>
</evidence>
<dbReference type="SMART" id="SM00225">
    <property type="entry name" value="BTB"/>
    <property type="match status" value="1"/>
</dbReference>
<dbReference type="InterPro" id="IPR027356">
    <property type="entry name" value="NPH3_dom"/>
</dbReference>
<dbReference type="KEGG" id="csv:101221664"/>
<dbReference type="UniPathway" id="UPA00143"/>
<evidence type="ECO:0000256" key="3">
    <source>
        <dbReference type="PROSITE-ProRule" id="PRU00982"/>
    </source>
</evidence>
<reference evidence="7 8" key="3">
    <citation type="journal article" date="2010" name="BMC Genomics">
        <title>Transcriptome sequencing and comparative analysis of cucumber flowers with different sex types.</title>
        <authorList>
            <person name="Guo S."/>
            <person name="Zheng Y."/>
            <person name="Joung J.G."/>
            <person name="Liu S."/>
            <person name="Zhang Z."/>
            <person name="Crasta O.R."/>
            <person name="Sobral B.W."/>
            <person name="Xu Y."/>
            <person name="Huang S."/>
            <person name="Fei Z."/>
        </authorList>
    </citation>
    <scope>NUCLEOTIDE SEQUENCE [LARGE SCALE GENOMIC DNA]</scope>
    <source>
        <strain evidence="8">cv. 9930</strain>
    </source>
</reference>
<dbReference type="InterPro" id="IPR043454">
    <property type="entry name" value="NPH3/RPT2-like"/>
</dbReference>
<keyword evidence="8" id="KW-1185">Reference proteome</keyword>
<feature type="region of interest" description="Disordered" evidence="4">
    <location>
        <begin position="465"/>
        <end position="491"/>
    </location>
</feature>
<comment type="pathway">
    <text evidence="1">Protein modification; protein ubiquitination.</text>
</comment>
<dbReference type="SUPFAM" id="SSF54695">
    <property type="entry name" value="POZ domain"/>
    <property type="match status" value="1"/>
</dbReference>
<dbReference type="OMA" id="AMAMPDI"/>
<keyword evidence="2" id="KW-0833">Ubl conjugation pathway</keyword>
<dbReference type="Gramene" id="KGN64583">
    <property type="protein sequence ID" value="KGN64583"/>
    <property type="gene ID" value="Csa_1G066520"/>
</dbReference>
<dbReference type="InterPro" id="IPR011333">
    <property type="entry name" value="SKP1/BTB/POZ_sf"/>
</dbReference>
<dbReference type="InterPro" id="IPR000210">
    <property type="entry name" value="BTB/POZ_dom"/>
</dbReference>
<evidence type="ECO:0000313" key="7">
    <source>
        <dbReference type="EMBL" id="KGN64583.1"/>
    </source>
</evidence>
<evidence type="ECO:0000256" key="4">
    <source>
        <dbReference type="SAM" id="MobiDB-lite"/>
    </source>
</evidence>